<evidence type="ECO:0000256" key="1">
    <source>
        <dbReference type="SAM" id="MobiDB-lite"/>
    </source>
</evidence>
<dbReference type="OrthoDB" id="10503404at2759"/>
<evidence type="ECO:0000256" key="3">
    <source>
        <dbReference type="SAM" id="SignalP"/>
    </source>
</evidence>
<keyword evidence="2" id="KW-0812">Transmembrane</keyword>
<keyword evidence="3" id="KW-0732">Signal</keyword>
<feature type="compositionally biased region" description="Gly residues" evidence="1">
    <location>
        <begin position="55"/>
        <end position="64"/>
    </location>
</feature>
<feature type="transmembrane region" description="Helical" evidence="2">
    <location>
        <begin position="233"/>
        <end position="261"/>
    </location>
</feature>
<evidence type="ECO:0008006" key="6">
    <source>
        <dbReference type="Google" id="ProtNLM"/>
    </source>
</evidence>
<feature type="transmembrane region" description="Helical" evidence="2">
    <location>
        <begin position="119"/>
        <end position="139"/>
    </location>
</feature>
<keyword evidence="2" id="KW-0472">Membrane</keyword>
<evidence type="ECO:0000256" key="2">
    <source>
        <dbReference type="SAM" id="Phobius"/>
    </source>
</evidence>
<sequence length="334" mass="33909">MGRTALVALFAMCSHHAGAAWAKTGVRAPAVYARLRSAALPMSMRVALDAGGGGVGAGGGGEGSGRGRRDDDGEGEGEFERLPVGWPFIVPLLHAVNKGLLCASVAPDRRDFAARATDVGFLGFLGAYAALASFGPFALAPLQFALVQVGLGHMLLESLVNGIVLPFFRDPAKGAHSRSLRPDIWLHHAFAITAFSACLAFRVFIPQAVILTATECTAGLPPAFQEARKASRATGALSATLAALMLAGFAGRCALSLAVVLPQAPQTLGALAQLVGGTAARPAHAAARGTVWACAVGLGSLNCLWFGKVVAAVSRSVGGSGWARAPGAAPAPAS</sequence>
<evidence type="ECO:0000313" key="5">
    <source>
        <dbReference type="Proteomes" id="UP000751190"/>
    </source>
</evidence>
<dbReference type="EMBL" id="JAGTXO010000003">
    <property type="protein sequence ID" value="KAG8468938.1"/>
    <property type="molecule type" value="Genomic_DNA"/>
</dbReference>
<name>A0A8J6CIL0_DIALT</name>
<accession>A0A8J6CIL0</accession>
<proteinExistence type="predicted"/>
<feature type="transmembrane region" description="Helical" evidence="2">
    <location>
        <begin position="189"/>
        <end position="213"/>
    </location>
</feature>
<feature type="region of interest" description="Disordered" evidence="1">
    <location>
        <begin position="55"/>
        <end position="77"/>
    </location>
</feature>
<dbReference type="AlphaFoldDB" id="A0A8J6CIL0"/>
<organism evidence="4 5">
    <name type="scientific">Diacronema lutheri</name>
    <name type="common">Unicellular marine alga</name>
    <name type="synonym">Monochrysis lutheri</name>
    <dbReference type="NCBI Taxonomy" id="2081491"/>
    <lineage>
        <taxon>Eukaryota</taxon>
        <taxon>Haptista</taxon>
        <taxon>Haptophyta</taxon>
        <taxon>Pavlovophyceae</taxon>
        <taxon>Pavlovales</taxon>
        <taxon>Pavlovaceae</taxon>
        <taxon>Diacronema</taxon>
    </lineage>
</organism>
<comment type="caution">
    <text evidence="4">The sequence shown here is derived from an EMBL/GenBank/DDBJ whole genome shotgun (WGS) entry which is preliminary data.</text>
</comment>
<gene>
    <name evidence="4" type="ORF">KFE25_007456</name>
</gene>
<feature type="signal peptide" evidence="3">
    <location>
        <begin position="1"/>
        <end position="22"/>
    </location>
</feature>
<protein>
    <recommendedName>
        <fullName evidence="6">TLC domain-containing protein</fullName>
    </recommendedName>
</protein>
<keyword evidence="5" id="KW-1185">Reference proteome</keyword>
<reference evidence="4" key="1">
    <citation type="submission" date="2021-05" db="EMBL/GenBank/DDBJ databases">
        <title>The genome of the haptophyte Pavlova lutheri (Diacronema luteri, Pavlovales) - a model for lipid biosynthesis in eukaryotic algae.</title>
        <authorList>
            <person name="Hulatt C.J."/>
            <person name="Posewitz M.C."/>
        </authorList>
    </citation>
    <scope>NUCLEOTIDE SEQUENCE</scope>
    <source>
        <strain evidence="4">NIVA-4/92</strain>
    </source>
</reference>
<evidence type="ECO:0000313" key="4">
    <source>
        <dbReference type="EMBL" id="KAG8468938.1"/>
    </source>
</evidence>
<feature type="chain" id="PRO_5035299311" description="TLC domain-containing protein" evidence="3">
    <location>
        <begin position="23"/>
        <end position="334"/>
    </location>
</feature>
<dbReference type="Proteomes" id="UP000751190">
    <property type="component" value="Unassembled WGS sequence"/>
</dbReference>
<keyword evidence="2" id="KW-1133">Transmembrane helix</keyword>